<keyword evidence="3" id="KW-1185">Reference proteome</keyword>
<feature type="transmembrane region" description="Helical" evidence="1">
    <location>
        <begin position="6"/>
        <end position="28"/>
    </location>
</feature>
<gene>
    <name evidence="2" type="ORF">BTUL_0011g00870</name>
</gene>
<proteinExistence type="predicted"/>
<feature type="transmembrane region" description="Helical" evidence="1">
    <location>
        <begin position="127"/>
        <end position="148"/>
    </location>
</feature>
<organism evidence="2 3">
    <name type="scientific">Botrytis tulipae</name>
    <dbReference type="NCBI Taxonomy" id="87230"/>
    <lineage>
        <taxon>Eukaryota</taxon>
        <taxon>Fungi</taxon>
        <taxon>Dikarya</taxon>
        <taxon>Ascomycota</taxon>
        <taxon>Pezizomycotina</taxon>
        <taxon>Leotiomycetes</taxon>
        <taxon>Helotiales</taxon>
        <taxon>Sclerotiniaceae</taxon>
        <taxon>Botrytis</taxon>
    </lineage>
</organism>
<reference evidence="2 3" key="1">
    <citation type="submission" date="2017-12" db="EMBL/GenBank/DDBJ databases">
        <title>Comparative genomics of Botrytis spp.</title>
        <authorList>
            <person name="Valero-Jimenez C.A."/>
            <person name="Tapia P."/>
            <person name="Veloso J."/>
            <person name="Silva-Moreno E."/>
            <person name="Staats M."/>
            <person name="Valdes J.H."/>
            <person name="Van Kan J.A.L."/>
        </authorList>
    </citation>
    <scope>NUCLEOTIDE SEQUENCE [LARGE SCALE GENOMIC DNA]</scope>
    <source>
        <strain evidence="2 3">Bt9001</strain>
    </source>
</reference>
<evidence type="ECO:0000313" key="2">
    <source>
        <dbReference type="EMBL" id="TGO18281.1"/>
    </source>
</evidence>
<evidence type="ECO:0000256" key="1">
    <source>
        <dbReference type="SAM" id="Phobius"/>
    </source>
</evidence>
<keyword evidence="1" id="KW-0472">Membrane</keyword>
<keyword evidence="1" id="KW-0812">Transmembrane</keyword>
<dbReference type="OrthoDB" id="72269at2759"/>
<feature type="transmembrane region" description="Helical" evidence="1">
    <location>
        <begin position="72"/>
        <end position="91"/>
    </location>
</feature>
<dbReference type="EMBL" id="PQXH01000011">
    <property type="protein sequence ID" value="TGO18281.1"/>
    <property type="molecule type" value="Genomic_DNA"/>
</dbReference>
<comment type="caution">
    <text evidence="2">The sequence shown here is derived from an EMBL/GenBank/DDBJ whole genome shotgun (WGS) entry which is preliminary data.</text>
</comment>
<name>A0A4Z1FA19_9HELO</name>
<feature type="transmembrane region" description="Helical" evidence="1">
    <location>
        <begin position="40"/>
        <end position="60"/>
    </location>
</feature>
<accession>A0A4Z1FA19</accession>
<dbReference type="AlphaFoldDB" id="A0A4Z1FA19"/>
<protein>
    <submittedName>
        <fullName evidence="2">Uncharacterized protein</fullName>
    </submittedName>
</protein>
<dbReference type="Proteomes" id="UP000297777">
    <property type="component" value="Unassembled WGS sequence"/>
</dbReference>
<feature type="transmembrane region" description="Helical" evidence="1">
    <location>
        <begin position="154"/>
        <end position="180"/>
    </location>
</feature>
<keyword evidence="1" id="KW-1133">Transmembrane helix</keyword>
<evidence type="ECO:0000313" key="3">
    <source>
        <dbReference type="Proteomes" id="UP000297777"/>
    </source>
</evidence>
<sequence length="188" mass="20420">MAPNNIKIIRAIVAVTLLSISLWTAIIMDLEKIVAQQQPFIESGVIEWTSGIAVAVSSSITKDRISGAGSFASLKSLLVILGAISTAVWLFKITSSPFPIATVFLPRAEVQSDFVFHTRKALQADEVGTFMAAFLWLIFSFCDLHIAGLLDGRWLLYSTMLPVATVFAGPGTTLLIGWYLKEITLTAN</sequence>